<accession>A0A328AHI7</accession>
<proteinExistence type="predicted"/>
<dbReference type="Proteomes" id="UP000249254">
    <property type="component" value="Unassembled WGS sequence"/>
</dbReference>
<reference evidence="3" key="1">
    <citation type="submission" date="2018-05" db="EMBL/GenBank/DDBJ databases">
        <authorList>
            <person name="Li X."/>
        </authorList>
    </citation>
    <scope>NUCLEOTIDE SEQUENCE [LARGE SCALE GENOMIC DNA]</scope>
    <source>
        <strain evidence="3">LX32</strain>
    </source>
</reference>
<comment type="caution">
    <text evidence="2">The sequence shown here is derived from an EMBL/GenBank/DDBJ whole genome shotgun (WGS) entry which is preliminary data.</text>
</comment>
<evidence type="ECO:0000256" key="1">
    <source>
        <dbReference type="SAM" id="MobiDB-lite"/>
    </source>
</evidence>
<evidence type="ECO:0000313" key="2">
    <source>
        <dbReference type="EMBL" id="RAK54373.1"/>
    </source>
</evidence>
<organism evidence="2 3">
    <name type="scientific">Phenylobacterium soli</name>
    <dbReference type="NCBI Taxonomy" id="2170551"/>
    <lineage>
        <taxon>Bacteria</taxon>
        <taxon>Pseudomonadati</taxon>
        <taxon>Pseudomonadota</taxon>
        <taxon>Alphaproteobacteria</taxon>
        <taxon>Caulobacterales</taxon>
        <taxon>Caulobacteraceae</taxon>
        <taxon>Phenylobacterium</taxon>
    </lineage>
</organism>
<dbReference type="InterPro" id="IPR048683">
    <property type="entry name" value="Sf6_terminase"/>
</dbReference>
<dbReference type="OrthoDB" id="7210793at2"/>
<keyword evidence="3" id="KW-1185">Reference proteome</keyword>
<feature type="compositionally biased region" description="Basic and acidic residues" evidence="1">
    <location>
        <begin position="14"/>
        <end position="27"/>
    </location>
</feature>
<protein>
    <submittedName>
        <fullName evidence="2">Uncharacterized protein</fullName>
    </submittedName>
</protein>
<sequence>MSQRYSPENPWVPPREREPPAMDHEPGWKESAFTEEMGRLILERIAAGETVKAITADPRMPCYATVYRWREVIPEFGEAWRELRAQMAADAVWVDAEKAKARAWMRAHRRRLDGKPPRDWKSGRRSTYTPQIAEALCEAVMFGASLSEAVKTPGMPSAKAVYRWLRNEPAFRAAYAKACWLRDDVIADQIHDLCNRFGMAARPVAEAMNGRRGRIAPRKYATGL</sequence>
<dbReference type="RefSeq" id="WP_111528124.1">
    <property type="nucleotide sequence ID" value="NZ_JBHRSG010000004.1"/>
</dbReference>
<dbReference type="Gene3D" id="1.10.10.60">
    <property type="entry name" value="Homeodomain-like"/>
    <property type="match status" value="2"/>
</dbReference>
<dbReference type="EMBL" id="QFYQ01000001">
    <property type="protein sequence ID" value="RAK54373.1"/>
    <property type="molecule type" value="Genomic_DNA"/>
</dbReference>
<name>A0A328AHI7_9CAUL</name>
<gene>
    <name evidence="2" type="ORF">DJ017_07480</name>
</gene>
<evidence type="ECO:0000313" key="3">
    <source>
        <dbReference type="Proteomes" id="UP000249254"/>
    </source>
</evidence>
<dbReference type="AlphaFoldDB" id="A0A328AHI7"/>
<dbReference type="Pfam" id="PF20901">
    <property type="entry name" value="Sf6_terminase"/>
    <property type="match status" value="2"/>
</dbReference>
<feature type="region of interest" description="Disordered" evidence="1">
    <location>
        <begin position="1"/>
        <end position="27"/>
    </location>
</feature>